<dbReference type="PANTHER" id="PTHR42060">
    <property type="entry name" value="NHL REPEAT-CONTAINING PROTEIN-RELATED"/>
    <property type="match status" value="1"/>
</dbReference>
<dbReference type="Gene3D" id="2.120.10.30">
    <property type="entry name" value="TolB, C-terminal domain"/>
    <property type="match status" value="1"/>
</dbReference>
<evidence type="ECO:0000313" key="1">
    <source>
        <dbReference type="EMBL" id="STZ60376.1"/>
    </source>
</evidence>
<name>A0A378TLA5_9MYCO</name>
<accession>A0A378TLA5</accession>
<protein>
    <submittedName>
        <fullName evidence="1">Gluconolactonase</fullName>
    </submittedName>
</protein>
<sequence>MAALAEHRDVDVVPAPHQVVATWPVGTFLENIVALANDDFVVSVHNHRELHTVNAAGAHSVWATMPVSPAGLIATGDAVFAVGGEPGQGPHRLIRVDIATREVTDLGPIPGSLFLNGFTPGPPGMGYAVDSLVGGIYSIELSTGDSHLVLQDPLLTKVSAEPMMPGANGIKRFGDALYITNTDRALVLRAALDSAGLPTGSVEIVAEHLRGDDLAVAEDGVLYIANHIHNTVIRFSPSSGERVAIAGPDQGMAGSTACIFGRTQAHGTSLFVTTTGGIVMPLDGIVQQAKLVRIDIGGPNTGIRS</sequence>
<organism evidence="1 2">
    <name type="scientific">Mycolicibacterium tokaiense</name>
    <dbReference type="NCBI Taxonomy" id="39695"/>
    <lineage>
        <taxon>Bacteria</taxon>
        <taxon>Bacillati</taxon>
        <taxon>Actinomycetota</taxon>
        <taxon>Actinomycetes</taxon>
        <taxon>Mycobacteriales</taxon>
        <taxon>Mycobacteriaceae</taxon>
        <taxon>Mycolicibacterium</taxon>
    </lineage>
</organism>
<gene>
    <name evidence="1" type="ORF">NCTC10821_03915</name>
</gene>
<dbReference type="InterPro" id="IPR052998">
    <property type="entry name" value="Hetero-Diels-Alderase-like"/>
</dbReference>
<dbReference type="Proteomes" id="UP000254978">
    <property type="component" value="Unassembled WGS sequence"/>
</dbReference>
<keyword evidence="2" id="KW-1185">Reference proteome</keyword>
<evidence type="ECO:0000313" key="2">
    <source>
        <dbReference type="Proteomes" id="UP000254978"/>
    </source>
</evidence>
<dbReference type="RefSeq" id="WP_115279567.1">
    <property type="nucleotide sequence ID" value="NZ_AP022600.1"/>
</dbReference>
<reference evidence="1 2" key="1">
    <citation type="submission" date="2018-06" db="EMBL/GenBank/DDBJ databases">
        <authorList>
            <consortium name="Pathogen Informatics"/>
            <person name="Doyle S."/>
        </authorList>
    </citation>
    <scope>NUCLEOTIDE SEQUENCE [LARGE SCALE GENOMIC DNA]</scope>
    <source>
        <strain evidence="1 2">NCTC10821</strain>
    </source>
</reference>
<dbReference type="SUPFAM" id="SSF63829">
    <property type="entry name" value="Calcium-dependent phosphotriesterase"/>
    <property type="match status" value="1"/>
</dbReference>
<dbReference type="AlphaFoldDB" id="A0A378TLA5"/>
<dbReference type="InterPro" id="IPR011042">
    <property type="entry name" value="6-blade_b-propeller_TolB-like"/>
</dbReference>
<dbReference type="PANTHER" id="PTHR42060:SF1">
    <property type="entry name" value="NHL REPEAT-CONTAINING PROTEIN"/>
    <property type="match status" value="1"/>
</dbReference>
<proteinExistence type="predicted"/>
<dbReference type="EMBL" id="UGQT01000001">
    <property type="protein sequence ID" value="STZ60376.1"/>
    <property type="molecule type" value="Genomic_DNA"/>
</dbReference>